<evidence type="ECO:0000259" key="1">
    <source>
        <dbReference type="PROSITE" id="PS50835"/>
    </source>
</evidence>
<sequence length="291" mass="32626">MIDCTSKMETNVSLTFFLIVVFSILDVEALKNMFIRVPEAVRIGDSVTLVCDYDLETAALYTIKWYRNDEEFYRFVPKESPPSQMFDVAHLNVDISKSNTREVTLTNVEKETSGEFKCEVTADAPLFHTDIRTARLLVAEIPEDGPVLKVEVQKITPGSYLRANCTTPGSHPAMNVTWYINDVQVGSDLEVHIQKTVIRFEALAGLETVVSTISTRANPDLFKSGKLKLRCSATMFTLYTSSRETEIQEDAPKLALIMIQDAQASEGSSTKSKYIHVFLSLLTSLLPTFFQ</sequence>
<evidence type="ECO:0000313" key="2">
    <source>
        <dbReference type="EMBL" id="CAH1116808.1"/>
    </source>
</evidence>
<dbReference type="Pfam" id="PF13927">
    <property type="entry name" value="Ig_3"/>
    <property type="match status" value="1"/>
</dbReference>
<dbReference type="Proteomes" id="UP001153737">
    <property type="component" value="Chromosome 1"/>
</dbReference>
<feature type="domain" description="Ig-like" evidence="1">
    <location>
        <begin position="146"/>
        <end position="248"/>
    </location>
</feature>
<gene>
    <name evidence="2" type="ORF">PHAECO_LOCUS609</name>
</gene>
<organism evidence="2 3">
    <name type="scientific">Phaedon cochleariae</name>
    <name type="common">Mustard beetle</name>
    <dbReference type="NCBI Taxonomy" id="80249"/>
    <lineage>
        <taxon>Eukaryota</taxon>
        <taxon>Metazoa</taxon>
        <taxon>Ecdysozoa</taxon>
        <taxon>Arthropoda</taxon>
        <taxon>Hexapoda</taxon>
        <taxon>Insecta</taxon>
        <taxon>Pterygota</taxon>
        <taxon>Neoptera</taxon>
        <taxon>Endopterygota</taxon>
        <taxon>Coleoptera</taxon>
        <taxon>Polyphaga</taxon>
        <taxon>Cucujiformia</taxon>
        <taxon>Chrysomeloidea</taxon>
        <taxon>Chrysomelidae</taxon>
        <taxon>Chrysomelinae</taxon>
        <taxon>Chrysomelini</taxon>
        <taxon>Phaedon</taxon>
    </lineage>
</organism>
<dbReference type="SMART" id="SM00409">
    <property type="entry name" value="IG"/>
    <property type="match status" value="1"/>
</dbReference>
<protein>
    <recommendedName>
        <fullName evidence="1">Ig-like domain-containing protein</fullName>
    </recommendedName>
</protein>
<accession>A0A9P0D886</accession>
<dbReference type="InterPro" id="IPR003599">
    <property type="entry name" value="Ig_sub"/>
</dbReference>
<dbReference type="InterPro" id="IPR007110">
    <property type="entry name" value="Ig-like_dom"/>
</dbReference>
<proteinExistence type="predicted"/>
<keyword evidence="3" id="KW-1185">Reference proteome</keyword>
<dbReference type="SUPFAM" id="SSF48726">
    <property type="entry name" value="Immunoglobulin"/>
    <property type="match status" value="1"/>
</dbReference>
<evidence type="ECO:0000313" key="3">
    <source>
        <dbReference type="Proteomes" id="UP001153737"/>
    </source>
</evidence>
<feature type="domain" description="Ig-like" evidence="1">
    <location>
        <begin position="44"/>
        <end position="121"/>
    </location>
</feature>
<dbReference type="EMBL" id="OU896707">
    <property type="protein sequence ID" value="CAH1116808.1"/>
    <property type="molecule type" value="Genomic_DNA"/>
</dbReference>
<dbReference type="AlphaFoldDB" id="A0A9P0D886"/>
<dbReference type="Gene3D" id="2.60.40.10">
    <property type="entry name" value="Immunoglobulins"/>
    <property type="match status" value="2"/>
</dbReference>
<dbReference type="PROSITE" id="PS50835">
    <property type="entry name" value="IG_LIKE"/>
    <property type="match status" value="2"/>
</dbReference>
<dbReference type="InterPro" id="IPR036179">
    <property type="entry name" value="Ig-like_dom_sf"/>
</dbReference>
<dbReference type="PANTHER" id="PTHR21261:SF17">
    <property type="entry name" value="BEAT VI"/>
    <property type="match status" value="1"/>
</dbReference>
<reference evidence="2" key="2">
    <citation type="submission" date="2022-10" db="EMBL/GenBank/DDBJ databases">
        <authorList>
            <consortium name="ENA_rothamsted_submissions"/>
            <consortium name="culmorum"/>
            <person name="King R."/>
        </authorList>
    </citation>
    <scope>NUCLEOTIDE SEQUENCE</scope>
</reference>
<reference evidence="2" key="1">
    <citation type="submission" date="2022-01" db="EMBL/GenBank/DDBJ databases">
        <authorList>
            <person name="King R."/>
        </authorList>
    </citation>
    <scope>NUCLEOTIDE SEQUENCE</scope>
</reference>
<name>A0A9P0D886_PHACE</name>
<dbReference type="InterPro" id="IPR013783">
    <property type="entry name" value="Ig-like_fold"/>
</dbReference>
<dbReference type="FunFam" id="2.60.40.10:FF:000437">
    <property type="entry name" value="Beat-IIIc, isoform A"/>
    <property type="match status" value="1"/>
</dbReference>
<dbReference type="PANTHER" id="PTHR21261">
    <property type="entry name" value="BEAT PROTEIN"/>
    <property type="match status" value="1"/>
</dbReference>